<dbReference type="eggNOG" id="COG2304">
    <property type="taxonomic scope" value="Bacteria"/>
</dbReference>
<evidence type="ECO:0000313" key="3">
    <source>
        <dbReference type="EMBL" id="KFD15386.1"/>
    </source>
</evidence>
<dbReference type="AlphaFoldDB" id="A0A085J4J0"/>
<gene>
    <name evidence="3" type="ORF">GTPT_3416</name>
</gene>
<protein>
    <submittedName>
        <fullName evidence="3">Putative outer membrane adhesin</fullName>
        <ecNumber evidence="3">3.1.4.50</ecNumber>
    </submittedName>
</protein>
<reference evidence="3 4" key="1">
    <citation type="submission" date="2014-05" db="EMBL/GenBank/DDBJ databases">
        <title>ATOL: Assembling a taxonomically balanced genome-scale reconstruction of the evolutionary history of the Enterobacteriaceae.</title>
        <authorList>
            <person name="Plunkett G.III."/>
            <person name="Neeno-Eckwall E.C."/>
            <person name="Glasner J.D."/>
            <person name="Perna N.T."/>
        </authorList>
    </citation>
    <scope>NUCLEOTIDE SEQUENCE [LARGE SCALE GENOMIC DNA]</scope>
    <source>
        <strain evidence="3 4">ATCC 33301</strain>
    </source>
</reference>
<feature type="non-terminal residue" evidence="3">
    <location>
        <position position="96"/>
    </location>
</feature>
<dbReference type="Pfam" id="PF17803">
    <property type="entry name" value="Cadherin_4"/>
    <property type="match status" value="1"/>
</dbReference>
<dbReference type="RefSeq" id="WP_038011993.1">
    <property type="nucleotide sequence ID" value="NZ_JMPR01000082.1"/>
</dbReference>
<accession>A0A085J4J0</accession>
<sequence>TPPVANNDTAVAKENTPVNGNVLTNDTDKDGDTLTVTQFTVQGHTVKAGETATISGVGTLTIGSDGKYTFTPVNGYTGTVPSATYTVTDGQATSTA</sequence>
<feature type="region of interest" description="Disordered" evidence="1">
    <location>
        <begin position="1"/>
        <end position="29"/>
    </location>
</feature>
<dbReference type="InterPro" id="IPR040853">
    <property type="entry name" value="RapA2_cadherin-like"/>
</dbReference>
<organism evidence="3 4">
    <name type="scientific">Tatumella ptyseos ATCC 33301</name>
    <dbReference type="NCBI Taxonomy" id="1005995"/>
    <lineage>
        <taxon>Bacteria</taxon>
        <taxon>Pseudomonadati</taxon>
        <taxon>Pseudomonadota</taxon>
        <taxon>Gammaproteobacteria</taxon>
        <taxon>Enterobacterales</taxon>
        <taxon>Erwiniaceae</taxon>
        <taxon>Tatumella</taxon>
    </lineage>
</organism>
<dbReference type="EMBL" id="JMPR01000082">
    <property type="protein sequence ID" value="KFD15386.1"/>
    <property type="molecule type" value="Genomic_DNA"/>
</dbReference>
<proteinExistence type="predicted"/>
<feature type="compositionally biased region" description="Polar residues" evidence="1">
    <location>
        <begin position="16"/>
        <end position="25"/>
    </location>
</feature>
<feature type="non-terminal residue" evidence="3">
    <location>
        <position position="1"/>
    </location>
</feature>
<comment type="caution">
    <text evidence="3">The sequence shown here is derived from an EMBL/GenBank/DDBJ whole genome shotgun (WGS) entry which is preliminary data.</text>
</comment>
<dbReference type="Gene3D" id="2.60.40.1200">
    <property type="match status" value="1"/>
</dbReference>
<keyword evidence="4" id="KW-1185">Reference proteome</keyword>
<evidence type="ECO:0000313" key="4">
    <source>
        <dbReference type="Proteomes" id="UP000028602"/>
    </source>
</evidence>
<evidence type="ECO:0000256" key="1">
    <source>
        <dbReference type="SAM" id="MobiDB-lite"/>
    </source>
</evidence>
<keyword evidence="3" id="KW-0378">Hydrolase</keyword>
<feature type="domain" description="RapA2 cadherin-like" evidence="2">
    <location>
        <begin position="2"/>
        <end position="70"/>
    </location>
</feature>
<dbReference type="EC" id="3.1.4.50" evidence="3"/>
<dbReference type="Proteomes" id="UP000028602">
    <property type="component" value="Unassembled WGS sequence"/>
</dbReference>
<name>A0A085J4J0_9GAMM</name>
<dbReference type="GO" id="GO:0004621">
    <property type="term" value="F:glycosylphosphatidylinositol phospholipase D activity"/>
    <property type="evidence" value="ECO:0007669"/>
    <property type="project" value="UniProtKB-EC"/>
</dbReference>
<evidence type="ECO:0000259" key="2">
    <source>
        <dbReference type="Pfam" id="PF17803"/>
    </source>
</evidence>